<evidence type="ECO:0000256" key="2">
    <source>
        <dbReference type="SAM" id="Phobius"/>
    </source>
</evidence>
<feature type="region of interest" description="Disordered" evidence="1">
    <location>
        <begin position="69"/>
        <end position="94"/>
    </location>
</feature>
<dbReference type="AlphaFoldDB" id="A0A5M9K110"/>
<proteinExistence type="predicted"/>
<evidence type="ECO:0000256" key="1">
    <source>
        <dbReference type="SAM" id="MobiDB-lite"/>
    </source>
</evidence>
<keyword evidence="2" id="KW-1133">Transmembrane helix</keyword>
<feature type="compositionally biased region" description="Basic residues" evidence="1">
    <location>
        <begin position="192"/>
        <end position="202"/>
    </location>
</feature>
<accession>A0A5M9K110</accession>
<dbReference type="EMBL" id="VICG01000003">
    <property type="protein sequence ID" value="KAA8574453.1"/>
    <property type="molecule type" value="Genomic_DNA"/>
</dbReference>
<evidence type="ECO:0000313" key="4">
    <source>
        <dbReference type="Proteomes" id="UP000322873"/>
    </source>
</evidence>
<evidence type="ECO:0000313" key="3">
    <source>
        <dbReference type="EMBL" id="KAA8574453.1"/>
    </source>
</evidence>
<name>A0A5M9K110_MONFR</name>
<feature type="region of interest" description="Disordered" evidence="1">
    <location>
        <begin position="129"/>
        <end position="211"/>
    </location>
</feature>
<keyword evidence="4" id="KW-1185">Reference proteome</keyword>
<reference evidence="3 4" key="1">
    <citation type="submission" date="2019-06" db="EMBL/GenBank/DDBJ databases">
        <title>Genome Sequence of the Brown Rot Fungal Pathogen Monilinia fructicola.</title>
        <authorList>
            <person name="De Miccolis Angelini R.M."/>
            <person name="Landi L."/>
            <person name="Abate D."/>
            <person name="Pollastro S."/>
            <person name="Romanazzi G."/>
            <person name="Faretra F."/>
        </authorList>
    </citation>
    <scope>NUCLEOTIDE SEQUENCE [LARGE SCALE GENOMIC DNA]</scope>
    <source>
        <strain evidence="3 4">Mfrc123</strain>
    </source>
</reference>
<organism evidence="3 4">
    <name type="scientific">Monilinia fructicola</name>
    <name type="common">Brown rot fungus</name>
    <name type="synonym">Ciboria fructicola</name>
    <dbReference type="NCBI Taxonomy" id="38448"/>
    <lineage>
        <taxon>Eukaryota</taxon>
        <taxon>Fungi</taxon>
        <taxon>Dikarya</taxon>
        <taxon>Ascomycota</taxon>
        <taxon>Pezizomycotina</taxon>
        <taxon>Leotiomycetes</taxon>
        <taxon>Helotiales</taxon>
        <taxon>Sclerotiniaceae</taxon>
        <taxon>Monilinia</taxon>
    </lineage>
</organism>
<feature type="transmembrane region" description="Helical" evidence="2">
    <location>
        <begin position="304"/>
        <end position="323"/>
    </location>
</feature>
<dbReference type="VEuPathDB" id="FungiDB:MFRU_015g00980"/>
<comment type="caution">
    <text evidence="3">The sequence shown here is derived from an EMBL/GenBank/DDBJ whole genome shotgun (WGS) entry which is preliminary data.</text>
</comment>
<dbReference type="Proteomes" id="UP000322873">
    <property type="component" value="Unassembled WGS sequence"/>
</dbReference>
<protein>
    <submittedName>
        <fullName evidence="3">Uncharacterized protein</fullName>
    </submittedName>
</protein>
<keyword evidence="2" id="KW-0472">Membrane</keyword>
<gene>
    <name evidence="3" type="ORF">EYC84_005916</name>
</gene>
<sequence>MLPPVEESVLQSNPKFAELYKKLSNNILNPNGSTKNHPAQKERDAVSAALKTARIETAKSQILITTLSSIDLSPPPPIPAKPRTRTSQPAPPRKAAELPEALVELIILSQPSSLSTGVRLPSRCRPPGIFTDIPFPRHAPPPTLQHHQHQSPQHRPLPFAHPKPDNQLVLPPPPNPHPPPHRHSPAILPRNRLARPRPRPHRRREDHLRRANNRGIAQLYAGIAWGQGEVEGEGEIKGEGSVGIWCREGRWREGESDEGDCEGVWGVVWRDRGSEEGCREIEGELNGRLKRTCNDGGPFLRGKVLFSFNKIGWIYLILLCLALKQIKKIMSTTPFYAEFVPFQFSI</sequence>
<keyword evidence="2" id="KW-0812">Transmembrane</keyword>